<evidence type="ECO:0000313" key="3">
    <source>
        <dbReference type="Proteomes" id="UP000034036"/>
    </source>
</evidence>
<evidence type="ECO:0000313" key="2">
    <source>
        <dbReference type="EMBL" id="KKS45658.1"/>
    </source>
</evidence>
<dbReference type="Pfam" id="PF00535">
    <property type="entry name" value="Glycos_transf_2"/>
    <property type="match status" value="1"/>
</dbReference>
<dbReference type="Proteomes" id="UP000034036">
    <property type="component" value="Unassembled WGS sequence"/>
</dbReference>
<dbReference type="Gene3D" id="3.90.550.10">
    <property type="entry name" value="Spore Coat Polysaccharide Biosynthesis Protein SpsA, Chain A"/>
    <property type="match status" value="1"/>
</dbReference>
<dbReference type="EMBL" id="LCDF01000043">
    <property type="protein sequence ID" value="KKS45658.1"/>
    <property type="molecule type" value="Genomic_DNA"/>
</dbReference>
<comment type="caution">
    <text evidence="2">The sequence shown here is derived from an EMBL/GenBank/DDBJ whole genome shotgun (WGS) entry which is preliminary data.</text>
</comment>
<accession>A0A0G1C7R0</accession>
<dbReference type="PANTHER" id="PTHR48090:SF7">
    <property type="entry name" value="RFBJ PROTEIN"/>
    <property type="match status" value="1"/>
</dbReference>
<dbReference type="STRING" id="1618659.UV11_C0043G0001"/>
<dbReference type="PATRIC" id="fig|1618659.3.peg.987"/>
<dbReference type="InterPro" id="IPR001173">
    <property type="entry name" value="Glyco_trans_2-like"/>
</dbReference>
<evidence type="ECO:0000259" key="1">
    <source>
        <dbReference type="Pfam" id="PF00535"/>
    </source>
</evidence>
<name>A0A0G1C7R0_9BACT</name>
<dbReference type="AlphaFoldDB" id="A0A0G1C7R0"/>
<dbReference type="CDD" id="cd04179">
    <property type="entry name" value="DPM_DPG-synthase_like"/>
    <property type="match status" value="1"/>
</dbReference>
<keyword evidence="2" id="KW-0808">Transferase</keyword>
<dbReference type="SUPFAM" id="SSF53448">
    <property type="entry name" value="Nucleotide-diphospho-sugar transferases"/>
    <property type="match status" value="1"/>
</dbReference>
<sequence>MTKISIIIPVYNEAKTVKDILDRVKNSSVSLEKEIIVVDDGSTDNTSDVLSSIHGIKVLRNLSNKGKGAALKKGFEAASGDIILVQDADLEYDPNEYPKLLKPILEGKADVVFGSLYFWHYLGNTFITLISNIFTNLNLTDTYTCYKVFTKKALADIIPKLKSNGFEIEAELTARVAHNKLRIFEVPISYYGRTYEEGKKIRWWHGIRAIFAILWFNLIDR</sequence>
<organism evidence="2 3">
    <name type="scientific">Candidatus Giovannonibacteria bacterium GW2011_GWF2_42_19</name>
    <dbReference type="NCBI Taxonomy" id="1618659"/>
    <lineage>
        <taxon>Bacteria</taxon>
        <taxon>Candidatus Giovannoniibacteriota</taxon>
    </lineage>
</organism>
<gene>
    <name evidence="2" type="ORF">UV11_C0043G0001</name>
</gene>
<proteinExistence type="predicted"/>
<dbReference type="GO" id="GO:0016740">
    <property type="term" value="F:transferase activity"/>
    <property type="evidence" value="ECO:0007669"/>
    <property type="project" value="UniProtKB-KW"/>
</dbReference>
<feature type="domain" description="Glycosyltransferase 2-like" evidence="1">
    <location>
        <begin position="5"/>
        <end position="119"/>
    </location>
</feature>
<reference evidence="2 3" key="1">
    <citation type="journal article" date="2015" name="Nature">
        <title>rRNA introns, odd ribosomes, and small enigmatic genomes across a large radiation of phyla.</title>
        <authorList>
            <person name="Brown C.T."/>
            <person name="Hug L.A."/>
            <person name="Thomas B.C."/>
            <person name="Sharon I."/>
            <person name="Castelle C.J."/>
            <person name="Singh A."/>
            <person name="Wilkins M.J."/>
            <person name="Williams K.H."/>
            <person name="Banfield J.F."/>
        </authorList>
    </citation>
    <scope>NUCLEOTIDE SEQUENCE [LARGE SCALE GENOMIC DNA]</scope>
</reference>
<dbReference type="InterPro" id="IPR029044">
    <property type="entry name" value="Nucleotide-diphossugar_trans"/>
</dbReference>
<dbReference type="InterPro" id="IPR050256">
    <property type="entry name" value="Glycosyltransferase_2"/>
</dbReference>
<dbReference type="PANTHER" id="PTHR48090">
    <property type="entry name" value="UNDECAPRENYL-PHOSPHATE 4-DEOXY-4-FORMAMIDO-L-ARABINOSE TRANSFERASE-RELATED"/>
    <property type="match status" value="1"/>
</dbReference>
<protein>
    <submittedName>
        <fullName evidence="2">Glycosyl transferase family 2</fullName>
    </submittedName>
</protein>